<accession>A0A915L850</accession>
<dbReference type="AlphaFoldDB" id="A0A915L850"/>
<dbReference type="GO" id="GO:0031146">
    <property type="term" value="P:SCF-dependent proteasomal ubiquitin-dependent protein catabolic process"/>
    <property type="evidence" value="ECO:0007669"/>
    <property type="project" value="TreeGrafter"/>
</dbReference>
<name>A0A915L850_ROMCU</name>
<evidence type="ECO:0000313" key="2">
    <source>
        <dbReference type="WBParaSite" id="nRc.2.0.1.t46648-RA"/>
    </source>
</evidence>
<dbReference type="PANTHER" id="PTHR13318">
    <property type="entry name" value="PARTNER OF PAIRED, ISOFORM B-RELATED"/>
    <property type="match status" value="1"/>
</dbReference>
<dbReference type="WBParaSite" id="nRc.2.0.1.t46648-RA">
    <property type="protein sequence ID" value="nRc.2.0.1.t46648-RA"/>
    <property type="gene ID" value="nRc.2.0.1.g46648"/>
</dbReference>
<sequence length="476" mass="56199">MDDFNIIAPTLKYFDFDELCIAERISVYFRCCVKSELNRLKYVDFRRMFTTDYSQILEKLLRYCPNLRKLNNLRSAISTIEHSRILRSETFTDSLRILLFSLQKLAYLEIDFHLLHIFGWENVLSFVESFPYLRQLNAYIDAEKISDNGLLEKVKKVIIGHPALRMLKITWCNDPQIDLSSCRNLTSLALRQYRQLNIHEYDQLYALLDVNSNLRRVAICCVRFDNTTLIKKLMKLQNLESLSLDFQLHRGDSNLSYPATHSPLLKRFELNSEAKELTFYRIIFDNFPLYDRIEYFMTLDCLNCQQQLFIYIQLSKMVNLNLSFMPILYHDTQILKQLCSGSSLQGIDLFDFESAPASIDVILDRCPNLRFFSVNVLLARQLRILPLKTPNLQYFRSRRVHDFVLEITVEGLSYVIENLPNLRLLSIDYYLALEYGEYVKIKRLCWRKGISFMHLAGRPNIVDEWFKLCRQEDSSA</sequence>
<dbReference type="Proteomes" id="UP000887565">
    <property type="component" value="Unplaced"/>
</dbReference>
<keyword evidence="1" id="KW-1185">Reference proteome</keyword>
<dbReference type="GO" id="GO:0019005">
    <property type="term" value="C:SCF ubiquitin ligase complex"/>
    <property type="evidence" value="ECO:0007669"/>
    <property type="project" value="TreeGrafter"/>
</dbReference>
<proteinExistence type="predicted"/>
<dbReference type="SUPFAM" id="SSF52047">
    <property type="entry name" value="RNI-like"/>
    <property type="match status" value="1"/>
</dbReference>
<organism evidence="1 2">
    <name type="scientific">Romanomermis culicivorax</name>
    <name type="common">Nematode worm</name>
    <dbReference type="NCBI Taxonomy" id="13658"/>
    <lineage>
        <taxon>Eukaryota</taxon>
        <taxon>Metazoa</taxon>
        <taxon>Ecdysozoa</taxon>
        <taxon>Nematoda</taxon>
        <taxon>Enoplea</taxon>
        <taxon>Dorylaimia</taxon>
        <taxon>Mermithida</taxon>
        <taxon>Mermithoidea</taxon>
        <taxon>Mermithidae</taxon>
        <taxon>Romanomermis</taxon>
    </lineage>
</organism>
<evidence type="ECO:0000313" key="1">
    <source>
        <dbReference type="Proteomes" id="UP000887565"/>
    </source>
</evidence>
<dbReference type="Gene3D" id="3.80.10.10">
    <property type="entry name" value="Ribonuclease Inhibitor"/>
    <property type="match status" value="1"/>
</dbReference>
<protein>
    <submittedName>
        <fullName evidence="2">Uncharacterized protein</fullName>
    </submittedName>
</protein>
<reference evidence="2" key="1">
    <citation type="submission" date="2022-11" db="UniProtKB">
        <authorList>
            <consortium name="WormBaseParasite"/>
        </authorList>
    </citation>
    <scope>IDENTIFICATION</scope>
</reference>
<dbReference type="InterPro" id="IPR032675">
    <property type="entry name" value="LRR_dom_sf"/>
</dbReference>